<feature type="modified residue" description="4-aspartylphosphate" evidence="6">
    <location>
        <position position="56"/>
    </location>
</feature>
<dbReference type="Gene3D" id="3.40.50.2300">
    <property type="match status" value="1"/>
</dbReference>
<dbReference type="PANTHER" id="PTHR48111:SF54">
    <property type="entry name" value="STAGE 0 SPORULATION PROTEIN A HOMOLOG"/>
    <property type="match status" value="1"/>
</dbReference>
<dbReference type="EMBL" id="JANJZL010000011">
    <property type="protein sequence ID" value="MCR2045083.1"/>
    <property type="molecule type" value="Genomic_DNA"/>
</dbReference>
<dbReference type="FunFam" id="1.10.10.10:FF:000018">
    <property type="entry name" value="DNA-binding response regulator ResD"/>
    <property type="match status" value="1"/>
</dbReference>
<protein>
    <submittedName>
        <fullName evidence="10">Response regulator transcription factor</fullName>
    </submittedName>
</protein>
<dbReference type="InterPro" id="IPR039420">
    <property type="entry name" value="WalR-like"/>
</dbReference>
<dbReference type="GO" id="GO:0005829">
    <property type="term" value="C:cytosol"/>
    <property type="evidence" value="ECO:0007669"/>
    <property type="project" value="TreeGrafter"/>
</dbReference>
<proteinExistence type="predicted"/>
<feature type="DNA-binding region" description="OmpR/PhoB-type" evidence="7">
    <location>
        <begin position="133"/>
        <end position="232"/>
    </location>
</feature>
<dbReference type="GO" id="GO:0032993">
    <property type="term" value="C:protein-DNA complex"/>
    <property type="evidence" value="ECO:0007669"/>
    <property type="project" value="TreeGrafter"/>
</dbReference>
<feature type="domain" description="Response regulatory" evidence="8">
    <location>
        <begin position="7"/>
        <end position="121"/>
    </location>
</feature>
<dbReference type="PROSITE" id="PS51755">
    <property type="entry name" value="OMPR_PHOB"/>
    <property type="match status" value="1"/>
</dbReference>
<dbReference type="PROSITE" id="PS50110">
    <property type="entry name" value="RESPONSE_REGULATORY"/>
    <property type="match status" value="1"/>
</dbReference>
<dbReference type="GO" id="GO:0006355">
    <property type="term" value="P:regulation of DNA-templated transcription"/>
    <property type="evidence" value="ECO:0007669"/>
    <property type="project" value="InterPro"/>
</dbReference>
<dbReference type="SUPFAM" id="SSF52172">
    <property type="entry name" value="CheY-like"/>
    <property type="match status" value="1"/>
</dbReference>
<organism evidence="10 11">
    <name type="scientific">Anaerosalibacter massiliensis</name>
    <dbReference type="NCBI Taxonomy" id="1347392"/>
    <lineage>
        <taxon>Bacteria</taxon>
        <taxon>Bacillati</taxon>
        <taxon>Bacillota</taxon>
        <taxon>Tissierellia</taxon>
        <taxon>Tissierellales</taxon>
        <taxon>Sporanaerobacteraceae</taxon>
        <taxon>Anaerosalibacter</taxon>
    </lineage>
</organism>
<evidence type="ECO:0000256" key="5">
    <source>
        <dbReference type="ARBA" id="ARBA00023163"/>
    </source>
</evidence>
<dbReference type="AlphaFoldDB" id="A0A9X2MKA4"/>
<evidence type="ECO:0000313" key="10">
    <source>
        <dbReference type="EMBL" id="MCR2045083.1"/>
    </source>
</evidence>
<name>A0A9X2MKA4_9FIRM</name>
<dbReference type="Pfam" id="PF00486">
    <property type="entry name" value="Trans_reg_C"/>
    <property type="match status" value="1"/>
</dbReference>
<dbReference type="GO" id="GO:0000976">
    <property type="term" value="F:transcription cis-regulatory region binding"/>
    <property type="evidence" value="ECO:0007669"/>
    <property type="project" value="TreeGrafter"/>
</dbReference>
<evidence type="ECO:0000256" key="4">
    <source>
        <dbReference type="ARBA" id="ARBA00023125"/>
    </source>
</evidence>
<dbReference type="Proteomes" id="UP001142078">
    <property type="component" value="Unassembled WGS sequence"/>
</dbReference>
<keyword evidence="3" id="KW-0805">Transcription regulation</keyword>
<dbReference type="Pfam" id="PF00072">
    <property type="entry name" value="Response_reg"/>
    <property type="match status" value="1"/>
</dbReference>
<dbReference type="InterPro" id="IPR011006">
    <property type="entry name" value="CheY-like_superfamily"/>
</dbReference>
<feature type="domain" description="OmpR/PhoB-type" evidence="9">
    <location>
        <begin position="133"/>
        <end position="232"/>
    </location>
</feature>
<keyword evidence="2" id="KW-0902">Two-component regulatory system</keyword>
<reference evidence="10" key="1">
    <citation type="submission" date="2022-07" db="EMBL/GenBank/DDBJ databases">
        <title>Enhanced cultured diversity of the mouse gut microbiota enables custom-made synthetic communities.</title>
        <authorList>
            <person name="Afrizal A."/>
        </authorList>
    </citation>
    <scope>NUCLEOTIDE SEQUENCE</scope>
    <source>
        <strain evidence="10">DSM 29482</strain>
    </source>
</reference>
<dbReference type="CDD" id="cd00383">
    <property type="entry name" value="trans_reg_C"/>
    <property type="match status" value="1"/>
</dbReference>
<evidence type="ECO:0000256" key="6">
    <source>
        <dbReference type="PROSITE-ProRule" id="PRU00169"/>
    </source>
</evidence>
<dbReference type="SUPFAM" id="SSF46894">
    <property type="entry name" value="C-terminal effector domain of the bipartite response regulators"/>
    <property type="match status" value="1"/>
</dbReference>
<evidence type="ECO:0000259" key="9">
    <source>
        <dbReference type="PROSITE" id="PS51755"/>
    </source>
</evidence>
<gene>
    <name evidence="10" type="ORF">NSA23_13320</name>
</gene>
<dbReference type="InterPro" id="IPR036388">
    <property type="entry name" value="WH-like_DNA-bd_sf"/>
</dbReference>
<dbReference type="InterPro" id="IPR001789">
    <property type="entry name" value="Sig_transdc_resp-reg_receiver"/>
</dbReference>
<dbReference type="SMART" id="SM00448">
    <property type="entry name" value="REC"/>
    <property type="match status" value="1"/>
</dbReference>
<accession>A0A9X2MKA4</accession>
<evidence type="ECO:0000256" key="1">
    <source>
        <dbReference type="ARBA" id="ARBA00022553"/>
    </source>
</evidence>
<dbReference type="PANTHER" id="PTHR48111">
    <property type="entry name" value="REGULATOR OF RPOS"/>
    <property type="match status" value="1"/>
</dbReference>
<dbReference type="CDD" id="cd17574">
    <property type="entry name" value="REC_OmpR"/>
    <property type="match status" value="1"/>
</dbReference>
<dbReference type="RefSeq" id="WP_042683067.1">
    <property type="nucleotide sequence ID" value="NZ_CABKTM010000049.1"/>
</dbReference>
<dbReference type="InterPro" id="IPR016032">
    <property type="entry name" value="Sig_transdc_resp-reg_C-effctor"/>
</dbReference>
<sequence>MKDKKHTILIVEDEESIRKFIEINLERNNFSVIEASTGEEGLKKAREKQIDIVILDIMLPGIDGYEVCKILRKEYPTIGIIMLTAKSQDVDKIMGLEYGTDDYMVKPFNPMELVLRVKSLIRRIDMAKVEENNDIIVQGPYKVDTYSRKFYKNNSEIEVTPTEYAIIKIFIENPGKAFKRDEILNWVWGYDFFGDPKIVDVNIRRLRAKIEDNPSKPEYIQTVWGVGYRWRKREDD</sequence>
<dbReference type="FunFam" id="3.40.50.2300:FF:000001">
    <property type="entry name" value="DNA-binding response regulator PhoB"/>
    <property type="match status" value="1"/>
</dbReference>
<evidence type="ECO:0000313" key="11">
    <source>
        <dbReference type="Proteomes" id="UP001142078"/>
    </source>
</evidence>
<dbReference type="GO" id="GO:0000156">
    <property type="term" value="F:phosphorelay response regulator activity"/>
    <property type="evidence" value="ECO:0007669"/>
    <property type="project" value="TreeGrafter"/>
</dbReference>
<dbReference type="InterPro" id="IPR001867">
    <property type="entry name" value="OmpR/PhoB-type_DNA-bd"/>
</dbReference>
<dbReference type="SMART" id="SM00862">
    <property type="entry name" value="Trans_reg_C"/>
    <property type="match status" value="1"/>
</dbReference>
<keyword evidence="5" id="KW-0804">Transcription</keyword>
<evidence type="ECO:0000256" key="2">
    <source>
        <dbReference type="ARBA" id="ARBA00023012"/>
    </source>
</evidence>
<dbReference type="OrthoDB" id="9790442at2"/>
<keyword evidence="11" id="KW-1185">Reference proteome</keyword>
<dbReference type="Gene3D" id="6.10.250.690">
    <property type="match status" value="1"/>
</dbReference>
<dbReference type="Gene3D" id="1.10.10.10">
    <property type="entry name" value="Winged helix-like DNA-binding domain superfamily/Winged helix DNA-binding domain"/>
    <property type="match status" value="1"/>
</dbReference>
<evidence type="ECO:0000256" key="3">
    <source>
        <dbReference type="ARBA" id="ARBA00023015"/>
    </source>
</evidence>
<comment type="caution">
    <text evidence="10">The sequence shown here is derived from an EMBL/GenBank/DDBJ whole genome shotgun (WGS) entry which is preliminary data.</text>
</comment>
<evidence type="ECO:0000259" key="8">
    <source>
        <dbReference type="PROSITE" id="PS50110"/>
    </source>
</evidence>
<keyword evidence="4 7" id="KW-0238">DNA-binding</keyword>
<keyword evidence="1 6" id="KW-0597">Phosphoprotein</keyword>
<evidence type="ECO:0000256" key="7">
    <source>
        <dbReference type="PROSITE-ProRule" id="PRU01091"/>
    </source>
</evidence>